<protein>
    <submittedName>
        <fullName evidence="2">Uncharacterized protein</fullName>
    </submittedName>
</protein>
<gene>
    <name evidence="2" type="ORF">DUI87_10996</name>
</gene>
<proteinExistence type="predicted"/>
<sequence>MTMARQGWPSSSRAGKGAQNSWAYKQMMVGFPGLDFLLTVDSSCSKQQPGCPPSDAKSKKSPSSPSSVLFLPQDSRDLPPPDFRTPPLFWSSII</sequence>
<evidence type="ECO:0000313" key="2">
    <source>
        <dbReference type="EMBL" id="RMC13458.1"/>
    </source>
</evidence>
<dbReference type="OrthoDB" id="10547399at2759"/>
<comment type="caution">
    <text evidence="2">The sequence shown here is derived from an EMBL/GenBank/DDBJ whole genome shotgun (WGS) entry which is preliminary data.</text>
</comment>
<accession>A0A3M0KJM4</accession>
<reference evidence="2 3" key="1">
    <citation type="submission" date="2018-07" db="EMBL/GenBank/DDBJ databases">
        <title>A high quality draft genome assembly of the barn swallow (H. rustica rustica).</title>
        <authorList>
            <person name="Formenti G."/>
            <person name="Chiara M."/>
            <person name="Poveda L."/>
            <person name="Francoijs K.-J."/>
            <person name="Bonisoli-Alquati A."/>
            <person name="Canova L."/>
            <person name="Gianfranceschi L."/>
            <person name="Horner D.S."/>
            <person name="Saino N."/>
        </authorList>
    </citation>
    <scope>NUCLEOTIDE SEQUENCE [LARGE SCALE GENOMIC DNA]</scope>
    <source>
        <strain evidence="2">Chelidonia</strain>
        <tissue evidence="2">Blood</tissue>
    </source>
</reference>
<organism evidence="2 3">
    <name type="scientific">Hirundo rustica rustica</name>
    <dbReference type="NCBI Taxonomy" id="333673"/>
    <lineage>
        <taxon>Eukaryota</taxon>
        <taxon>Metazoa</taxon>
        <taxon>Chordata</taxon>
        <taxon>Craniata</taxon>
        <taxon>Vertebrata</taxon>
        <taxon>Euteleostomi</taxon>
        <taxon>Archelosauria</taxon>
        <taxon>Archosauria</taxon>
        <taxon>Dinosauria</taxon>
        <taxon>Saurischia</taxon>
        <taxon>Theropoda</taxon>
        <taxon>Coelurosauria</taxon>
        <taxon>Aves</taxon>
        <taxon>Neognathae</taxon>
        <taxon>Neoaves</taxon>
        <taxon>Telluraves</taxon>
        <taxon>Australaves</taxon>
        <taxon>Passeriformes</taxon>
        <taxon>Sylvioidea</taxon>
        <taxon>Hirundinidae</taxon>
        <taxon>Hirundo</taxon>
    </lineage>
</organism>
<keyword evidence="3" id="KW-1185">Reference proteome</keyword>
<feature type="region of interest" description="Disordered" evidence="1">
    <location>
        <begin position="43"/>
        <end position="84"/>
    </location>
</feature>
<dbReference type="EMBL" id="QRBI01000106">
    <property type="protein sequence ID" value="RMC13458.1"/>
    <property type="molecule type" value="Genomic_DNA"/>
</dbReference>
<dbReference type="Proteomes" id="UP000269221">
    <property type="component" value="Unassembled WGS sequence"/>
</dbReference>
<evidence type="ECO:0000313" key="3">
    <source>
        <dbReference type="Proteomes" id="UP000269221"/>
    </source>
</evidence>
<dbReference type="AlphaFoldDB" id="A0A3M0KJM4"/>
<name>A0A3M0KJM4_HIRRU</name>
<evidence type="ECO:0000256" key="1">
    <source>
        <dbReference type="SAM" id="MobiDB-lite"/>
    </source>
</evidence>